<protein>
    <submittedName>
        <fullName evidence="9">Outer membrane protein TolC</fullName>
    </submittedName>
</protein>
<keyword evidence="3" id="KW-0812">Transmembrane</keyword>
<evidence type="ECO:0000256" key="8">
    <source>
        <dbReference type="SAM" id="SignalP"/>
    </source>
</evidence>
<sequence>MSIPFSRAAVLAVALLPYLATAAPISPMSLEAALQLAARRSETTRAARAGALSATESAHSASQLPDPTLRIGVDNLPATGPDRFRTTRDSMTMKRIGISQEWLSAEKRAARQAAADASVERETVLVQAAAADTRRQTALAYVDAFYAGESLKLARLMEHHAHEELEAARARLSSATASSQEVLALAGAKGVSEDESAETLQQQGSAAAAFQRWVGVPPEELLPPGTIAQPSEESYVASHPTVAAMQREAEVARRAAAVTASERKPNWTWEVSYGQRTGYSDMVSVGVSIPLPVAPGERQDRDTAAKLALAEKAEADLAEASRAATAEYRSLRSDAQRLEQRIDRYRSAVVAPASQRTAAATASYRSGQGSLVALFEARHAEVEAQRKLLALQRDLAKTQIQLAYRPLTAEVTQ</sequence>
<evidence type="ECO:0000256" key="7">
    <source>
        <dbReference type="SAM" id="MobiDB-lite"/>
    </source>
</evidence>
<comment type="subcellular location">
    <subcellularLocation>
        <location evidence="1">Cell outer membrane</location>
    </subcellularLocation>
</comment>
<dbReference type="Proteomes" id="UP000524450">
    <property type="component" value="Unassembled WGS sequence"/>
</dbReference>
<evidence type="ECO:0000256" key="5">
    <source>
        <dbReference type="ARBA" id="ARBA00023237"/>
    </source>
</evidence>
<feature type="compositionally biased region" description="Polar residues" evidence="7">
    <location>
        <begin position="54"/>
        <end position="65"/>
    </location>
</feature>
<dbReference type="EMBL" id="JACIFZ010000001">
    <property type="protein sequence ID" value="MBB4220749.1"/>
    <property type="molecule type" value="Genomic_DNA"/>
</dbReference>
<dbReference type="PANTHER" id="PTHR30026">
    <property type="entry name" value="OUTER MEMBRANE PROTEIN TOLC"/>
    <property type="match status" value="1"/>
</dbReference>
<dbReference type="GO" id="GO:0015562">
    <property type="term" value="F:efflux transmembrane transporter activity"/>
    <property type="evidence" value="ECO:0007669"/>
    <property type="project" value="InterPro"/>
</dbReference>
<dbReference type="GO" id="GO:0015288">
    <property type="term" value="F:porin activity"/>
    <property type="evidence" value="ECO:0007669"/>
    <property type="project" value="TreeGrafter"/>
</dbReference>
<dbReference type="GO" id="GO:1990281">
    <property type="term" value="C:efflux pump complex"/>
    <property type="evidence" value="ECO:0007669"/>
    <property type="project" value="TreeGrafter"/>
</dbReference>
<evidence type="ECO:0000256" key="1">
    <source>
        <dbReference type="ARBA" id="ARBA00004442"/>
    </source>
</evidence>
<feature type="chain" id="PRO_5032960984" evidence="8">
    <location>
        <begin position="23"/>
        <end position="413"/>
    </location>
</feature>
<reference evidence="9 10" key="1">
    <citation type="submission" date="2020-08" db="EMBL/GenBank/DDBJ databases">
        <title>Genomic Encyclopedia of Type Strains, Phase IV (KMG-V): Genome sequencing to study the core and pangenomes of soil and plant-associated prokaryotes.</title>
        <authorList>
            <person name="Whitman W."/>
        </authorList>
    </citation>
    <scope>NUCLEOTIDE SEQUENCE [LARGE SCALE GENOMIC DNA]</scope>
    <source>
        <strain evidence="9 10">34/80</strain>
    </source>
</reference>
<evidence type="ECO:0000256" key="2">
    <source>
        <dbReference type="ARBA" id="ARBA00022452"/>
    </source>
</evidence>
<dbReference type="InterPro" id="IPR051906">
    <property type="entry name" value="TolC-like"/>
</dbReference>
<keyword evidence="5" id="KW-0998">Cell outer membrane</keyword>
<dbReference type="Gene3D" id="1.20.1600.10">
    <property type="entry name" value="Outer membrane efflux proteins (OEP)"/>
    <property type="match status" value="1"/>
</dbReference>
<comment type="caution">
    <text evidence="9">The sequence shown here is derived from an EMBL/GenBank/DDBJ whole genome shotgun (WGS) entry which is preliminary data.</text>
</comment>
<dbReference type="SUPFAM" id="SSF56954">
    <property type="entry name" value="Outer membrane efflux proteins (OEP)"/>
    <property type="match status" value="1"/>
</dbReference>
<keyword evidence="6" id="KW-0175">Coiled coil</keyword>
<dbReference type="PANTHER" id="PTHR30026:SF20">
    <property type="entry name" value="OUTER MEMBRANE PROTEIN TOLC"/>
    <property type="match status" value="1"/>
</dbReference>
<dbReference type="AlphaFoldDB" id="A0A840FMB7"/>
<feature type="region of interest" description="Disordered" evidence="7">
    <location>
        <begin position="47"/>
        <end position="85"/>
    </location>
</feature>
<dbReference type="GO" id="GO:0009279">
    <property type="term" value="C:cell outer membrane"/>
    <property type="evidence" value="ECO:0007669"/>
    <property type="project" value="UniProtKB-SubCell"/>
</dbReference>
<name>A0A840FMB7_9BURK</name>
<evidence type="ECO:0000256" key="3">
    <source>
        <dbReference type="ARBA" id="ARBA00022692"/>
    </source>
</evidence>
<organism evidence="9 10">
    <name type="scientific">Variovorax guangxiensis</name>
    <dbReference type="NCBI Taxonomy" id="1775474"/>
    <lineage>
        <taxon>Bacteria</taxon>
        <taxon>Pseudomonadati</taxon>
        <taxon>Pseudomonadota</taxon>
        <taxon>Betaproteobacteria</taxon>
        <taxon>Burkholderiales</taxon>
        <taxon>Comamonadaceae</taxon>
        <taxon>Variovorax</taxon>
    </lineage>
</organism>
<evidence type="ECO:0000313" key="10">
    <source>
        <dbReference type="Proteomes" id="UP000524450"/>
    </source>
</evidence>
<feature type="signal peptide" evidence="8">
    <location>
        <begin position="1"/>
        <end position="22"/>
    </location>
</feature>
<evidence type="ECO:0000313" key="9">
    <source>
        <dbReference type="EMBL" id="MBB4220749.1"/>
    </source>
</evidence>
<keyword evidence="4" id="KW-0472">Membrane</keyword>
<gene>
    <name evidence="9" type="ORF">GGD71_001496</name>
</gene>
<dbReference type="RefSeq" id="WP_184636444.1">
    <property type="nucleotide sequence ID" value="NZ_JACIFZ010000001.1"/>
</dbReference>
<feature type="coiled-coil region" evidence="6">
    <location>
        <begin position="321"/>
        <end position="348"/>
    </location>
</feature>
<evidence type="ECO:0000256" key="6">
    <source>
        <dbReference type="SAM" id="Coils"/>
    </source>
</evidence>
<evidence type="ECO:0000256" key="4">
    <source>
        <dbReference type="ARBA" id="ARBA00023136"/>
    </source>
</evidence>
<keyword evidence="2" id="KW-1134">Transmembrane beta strand</keyword>
<accession>A0A840FMB7</accession>
<keyword evidence="8" id="KW-0732">Signal</keyword>
<proteinExistence type="predicted"/>